<accession>A0AB39R2Q2</accession>
<geneLocation type="plasmid" evidence="1">
    <name>unnamed1</name>
</geneLocation>
<dbReference type="AlphaFoldDB" id="A0AB39R2Q2"/>
<evidence type="ECO:0000313" key="1">
    <source>
        <dbReference type="EMBL" id="XDQ50145.1"/>
    </source>
</evidence>
<dbReference type="EMBL" id="CP163442">
    <property type="protein sequence ID" value="XDQ50145.1"/>
    <property type="molecule type" value="Genomic_DNA"/>
</dbReference>
<name>A0AB39R2Q2_9ACTN</name>
<protein>
    <recommendedName>
        <fullName evidence="2">ATP-binding protein</fullName>
    </recommendedName>
</protein>
<sequence length="289" mass="30974">MIRAASTPPAPRQETIGTAPDRARVVLYTSSQDYRVATQTLAGLQDFAARRGWLVVHKVYDLAPAHTPLRDRTGWLAVRYLLAAGGATGFVVPDEREIAWHSGDLDALRSWLLSLPAFAACAYPRAGRGPCGHTPPSARAPGDDVGLTLFPVPAGRFWERVYALHPLSVRQVREAAWTYLVLSGWPGDIVAAIEVLARLAYNAVVHARPVDGAAARMVVRLTLSEHDALLVDVEDPRPDFPHSAAAIAGVLGSGLLEARRLGAKVSWVLSADGTGKSVRALLLAEPTHG</sequence>
<dbReference type="InterPro" id="IPR036890">
    <property type="entry name" value="HATPase_C_sf"/>
</dbReference>
<evidence type="ECO:0008006" key="2">
    <source>
        <dbReference type="Google" id="ProtNLM"/>
    </source>
</evidence>
<gene>
    <name evidence="1" type="ORF">AB5J52_49615</name>
</gene>
<dbReference type="RefSeq" id="WP_369228664.1">
    <property type="nucleotide sequence ID" value="NZ_CP163442.1"/>
</dbReference>
<dbReference type="Gene3D" id="3.30.565.10">
    <property type="entry name" value="Histidine kinase-like ATPase, C-terminal domain"/>
    <property type="match status" value="1"/>
</dbReference>
<keyword evidence="1" id="KW-0614">Plasmid</keyword>
<organism evidence="1">
    <name type="scientific">Streptomyces sp. R39</name>
    <dbReference type="NCBI Taxonomy" id="3238631"/>
    <lineage>
        <taxon>Bacteria</taxon>
        <taxon>Bacillati</taxon>
        <taxon>Actinomycetota</taxon>
        <taxon>Actinomycetes</taxon>
        <taxon>Kitasatosporales</taxon>
        <taxon>Streptomycetaceae</taxon>
        <taxon>Streptomyces</taxon>
    </lineage>
</organism>
<proteinExistence type="predicted"/>
<reference evidence="1" key="1">
    <citation type="submission" date="2024-07" db="EMBL/GenBank/DDBJ databases">
        <authorList>
            <person name="Yu S.T."/>
        </authorList>
    </citation>
    <scope>NUCLEOTIDE SEQUENCE</scope>
    <source>
        <strain evidence="1">R39</strain>
        <plasmid evidence="1">unnamed1</plasmid>
    </source>
</reference>